<evidence type="ECO:0000256" key="6">
    <source>
        <dbReference type="SAM" id="MobiDB-lite"/>
    </source>
</evidence>
<dbReference type="Gene3D" id="1.10.510.10">
    <property type="entry name" value="Transferase(Phosphotransferase) domain 1"/>
    <property type="match status" value="1"/>
</dbReference>
<dbReference type="PROSITE" id="PS50011">
    <property type="entry name" value="PROTEIN_KINASE_DOM"/>
    <property type="match status" value="1"/>
</dbReference>
<organism evidence="8 9">
    <name type="scientific">Cytospora paraplurivora</name>
    <dbReference type="NCBI Taxonomy" id="2898453"/>
    <lineage>
        <taxon>Eukaryota</taxon>
        <taxon>Fungi</taxon>
        <taxon>Dikarya</taxon>
        <taxon>Ascomycota</taxon>
        <taxon>Pezizomycotina</taxon>
        <taxon>Sordariomycetes</taxon>
        <taxon>Sordariomycetidae</taxon>
        <taxon>Diaporthales</taxon>
        <taxon>Cytosporaceae</taxon>
        <taxon>Cytospora</taxon>
    </lineage>
</organism>
<feature type="region of interest" description="Disordered" evidence="6">
    <location>
        <begin position="23"/>
        <end position="75"/>
    </location>
</feature>
<feature type="compositionally biased region" description="Polar residues" evidence="6">
    <location>
        <begin position="36"/>
        <end position="51"/>
    </location>
</feature>
<keyword evidence="2" id="KW-0808">Transferase</keyword>
<evidence type="ECO:0000256" key="3">
    <source>
        <dbReference type="ARBA" id="ARBA00022741"/>
    </source>
</evidence>
<comment type="caution">
    <text evidence="8">The sequence shown here is derived from an EMBL/GenBank/DDBJ whole genome shotgun (WGS) entry which is preliminary data.</text>
</comment>
<dbReference type="InterPro" id="IPR000719">
    <property type="entry name" value="Prot_kinase_dom"/>
</dbReference>
<evidence type="ECO:0000256" key="1">
    <source>
        <dbReference type="ARBA" id="ARBA00012513"/>
    </source>
</evidence>
<dbReference type="EMBL" id="JAJSPL020000022">
    <property type="protein sequence ID" value="KAK7739746.1"/>
    <property type="molecule type" value="Genomic_DNA"/>
</dbReference>
<evidence type="ECO:0000259" key="7">
    <source>
        <dbReference type="PROSITE" id="PS50011"/>
    </source>
</evidence>
<keyword evidence="4" id="KW-0418">Kinase</keyword>
<keyword evidence="5" id="KW-0067">ATP-binding</keyword>
<proteinExistence type="predicted"/>
<dbReference type="InterPro" id="IPR011009">
    <property type="entry name" value="Kinase-like_dom_sf"/>
</dbReference>
<dbReference type="SUPFAM" id="SSF56112">
    <property type="entry name" value="Protein kinase-like (PK-like)"/>
    <property type="match status" value="1"/>
</dbReference>
<dbReference type="GO" id="GO:0005524">
    <property type="term" value="F:ATP binding"/>
    <property type="evidence" value="ECO:0007669"/>
    <property type="project" value="UniProtKB-KW"/>
</dbReference>
<dbReference type="PANTHER" id="PTHR43671:SF13">
    <property type="entry name" value="SERINE_THREONINE-PROTEIN KINASE NEK2"/>
    <property type="match status" value="1"/>
</dbReference>
<keyword evidence="3" id="KW-0547">Nucleotide-binding</keyword>
<evidence type="ECO:0000256" key="2">
    <source>
        <dbReference type="ARBA" id="ARBA00022679"/>
    </source>
</evidence>
<evidence type="ECO:0000313" key="9">
    <source>
        <dbReference type="Proteomes" id="UP001320245"/>
    </source>
</evidence>
<evidence type="ECO:0000313" key="8">
    <source>
        <dbReference type="EMBL" id="KAK7739746.1"/>
    </source>
</evidence>
<keyword evidence="9" id="KW-1185">Reference proteome</keyword>
<feature type="domain" description="Protein kinase" evidence="7">
    <location>
        <begin position="152"/>
        <end position="529"/>
    </location>
</feature>
<evidence type="ECO:0000256" key="5">
    <source>
        <dbReference type="ARBA" id="ARBA00022840"/>
    </source>
</evidence>
<gene>
    <name evidence="8" type="ORF">SLS53_005716</name>
</gene>
<name>A0AAN9U5J0_9PEZI</name>
<accession>A0AAN9U5J0</accession>
<dbReference type="Proteomes" id="UP001320245">
    <property type="component" value="Unassembled WGS sequence"/>
</dbReference>
<protein>
    <recommendedName>
        <fullName evidence="1">non-specific serine/threonine protein kinase</fullName>
        <ecNumber evidence="1">2.7.11.1</ecNumber>
    </recommendedName>
</protein>
<evidence type="ECO:0000256" key="4">
    <source>
        <dbReference type="ARBA" id="ARBA00022777"/>
    </source>
</evidence>
<sequence length="559" mass="63847">MDFLQPSVQHSASNPDIESLWLSHAPASTAGPRSPARSSTAESVSATFTSSPPVGYRVPPPTPHGVVPRAGHPQDDKLRETKQHMIDRFRHYHLGRNALASYDPEKRRDIYRHIPIPPQQGSWPGHPLPAPRTIWPITNLNLDRNRPGPGPGRLRRLLPWGRGGAHVDGGDDDPRRADERAADRWAGILRRDFRPAGAMAGAQHFVQREVLQTFPLPAEPRGRRMLGGLRRLFARITGIGHQSLLSINSSSTTRRLEAARRRLDNRRDIIIMEYMSRGTLHSLIAKLHEKEDRLSDRMLWLIFECLFKACIAMAYPGRFYTRGEDPWNGFMTPQDETPPYEARLPDAPMVHFDIDPSNTLVGDFGSPGDGHGCVPIVKIGDPGLSKIIDEDFRRDEYQLWSQRPSGKPDYLTPEQFTPEWDYEASRGLAELSREETAGNCHWWSNLFQIGWVMSCLVTHHAPPFPPVAWPYKYPAEDGRTVNLDGHSYGKIIFHEKFDGYDYRLRYLIARCLEHNPTRRPTLLYMEEFIAANLRREDLRERESDEELLRNARRIFAEAP</sequence>
<dbReference type="EC" id="2.7.11.1" evidence="1"/>
<dbReference type="AlphaFoldDB" id="A0AAN9U5J0"/>
<dbReference type="GO" id="GO:0004674">
    <property type="term" value="F:protein serine/threonine kinase activity"/>
    <property type="evidence" value="ECO:0007669"/>
    <property type="project" value="UniProtKB-EC"/>
</dbReference>
<dbReference type="InterPro" id="IPR050660">
    <property type="entry name" value="NEK_Ser/Thr_kinase"/>
</dbReference>
<reference evidence="8 9" key="1">
    <citation type="journal article" date="2023" name="PLoS ONE">
        <title>Cytospora paraplurivora sp. nov. isolated from orchards with fruit tree decline syndrome in Ontario, Canada.</title>
        <authorList>
            <person name="Ilyukhin E."/>
            <person name="Nguyen H.D.T."/>
            <person name="Castle A.J."/>
            <person name="Ellouze W."/>
        </authorList>
    </citation>
    <scope>NUCLEOTIDE SEQUENCE [LARGE SCALE GENOMIC DNA]</scope>
    <source>
        <strain evidence="8 9">FDS-564</strain>
    </source>
</reference>
<dbReference type="PANTHER" id="PTHR43671">
    <property type="entry name" value="SERINE/THREONINE-PROTEIN KINASE NEK"/>
    <property type="match status" value="1"/>
</dbReference>